<feature type="transmembrane region" description="Helical" evidence="6">
    <location>
        <begin position="292"/>
        <end position="310"/>
    </location>
</feature>
<keyword evidence="2" id="KW-0813">Transport</keyword>
<dbReference type="InterPro" id="IPR036259">
    <property type="entry name" value="MFS_trans_sf"/>
</dbReference>
<comment type="subcellular location">
    <subcellularLocation>
        <location evidence="1">Cell membrane</location>
        <topology evidence="1">Multi-pass membrane protein</topology>
    </subcellularLocation>
</comment>
<dbReference type="InterPro" id="IPR011701">
    <property type="entry name" value="MFS"/>
</dbReference>
<feature type="transmembrane region" description="Helical" evidence="6">
    <location>
        <begin position="260"/>
        <end position="280"/>
    </location>
</feature>
<dbReference type="PROSITE" id="PS50850">
    <property type="entry name" value="MFS"/>
    <property type="match status" value="1"/>
</dbReference>
<evidence type="ECO:0000256" key="6">
    <source>
        <dbReference type="SAM" id="Phobius"/>
    </source>
</evidence>
<dbReference type="Gene3D" id="1.20.1250.20">
    <property type="entry name" value="MFS general substrate transporter like domains"/>
    <property type="match status" value="2"/>
</dbReference>
<dbReference type="Proteomes" id="UP001516662">
    <property type="component" value="Unassembled WGS sequence"/>
</dbReference>
<accession>A0ABR9QP00</accession>
<feature type="transmembrane region" description="Helical" evidence="6">
    <location>
        <begin position="82"/>
        <end position="100"/>
    </location>
</feature>
<dbReference type="PANTHER" id="PTHR23526:SF2">
    <property type="entry name" value="MAJOR FACILITATOR SUPERFAMILY (MFS) PROFILE DOMAIN-CONTAINING PROTEIN"/>
    <property type="match status" value="1"/>
</dbReference>
<keyword evidence="4 6" id="KW-1133">Transmembrane helix</keyword>
<feature type="domain" description="Major facilitator superfamily (MFS) profile" evidence="7">
    <location>
        <begin position="186"/>
        <end position="420"/>
    </location>
</feature>
<dbReference type="RefSeq" id="WP_193539490.1">
    <property type="nucleotide sequence ID" value="NZ_JADCLJ010000024.1"/>
</dbReference>
<dbReference type="SUPFAM" id="SSF103473">
    <property type="entry name" value="MFS general substrate transporter"/>
    <property type="match status" value="1"/>
</dbReference>
<evidence type="ECO:0000313" key="9">
    <source>
        <dbReference type="Proteomes" id="UP001516662"/>
    </source>
</evidence>
<proteinExistence type="predicted"/>
<feature type="transmembrane region" description="Helical" evidence="6">
    <location>
        <begin position="352"/>
        <end position="373"/>
    </location>
</feature>
<protein>
    <submittedName>
        <fullName evidence="8">MFS transporter</fullName>
    </submittedName>
</protein>
<organism evidence="8 9">
    <name type="scientific">Litchfieldia luteola</name>
    <dbReference type="NCBI Taxonomy" id="682179"/>
    <lineage>
        <taxon>Bacteria</taxon>
        <taxon>Bacillati</taxon>
        <taxon>Bacillota</taxon>
        <taxon>Bacilli</taxon>
        <taxon>Bacillales</taxon>
        <taxon>Bacillaceae</taxon>
        <taxon>Litchfieldia</taxon>
    </lineage>
</organism>
<keyword evidence="5 6" id="KW-0472">Membrane</keyword>
<evidence type="ECO:0000256" key="1">
    <source>
        <dbReference type="ARBA" id="ARBA00004651"/>
    </source>
</evidence>
<feature type="transmembrane region" description="Helical" evidence="6">
    <location>
        <begin position="229"/>
        <end position="248"/>
    </location>
</feature>
<feature type="transmembrane region" description="Helical" evidence="6">
    <location>
        <begin position="150"/>
        <end position="169"/>
    </location>
</feature>
<keyword evidence="9" id="KW-1185">Reference proteome</keyword>
<feature type="transmembrane region" description="Helical" evidence="6">
    <location>
        <begin position="48"/>
        <end position="70"/>
    </location>
</feature>
<comment type="caution">
    <text evidence="8">The sequence shown here is derived from an EMBL/GenBank/DDBJ whole genome shotgun (WGS) entry which is preliminary data.</text>
</comment>
<dbReference type="EMBL" id="JADCLJ010000024">
    <property type="protein sequence ID" value="MBE4910235.1"/>
    <property type="molecule type" value="Genomic_DNA"/>
</dbReference>
<dbReference type="InterPro" id="IPR052528">
    <property type="entry name" value="Sugar_transport-like"/>
</dbReference>
<reference evidence="8 9" key="1">
    <citation type="submission" date="2020-10" db="EMBL/GenBank/DDBJ databases">
        <title>Bacillus sp. HD4P25, an endophyte from a halophyte.</title>
        <authorList>
            <person name="Sun J.-Q."/>
        </authorList>
    </citation>
    <scope>NUCLEOTIDE SEQUENCE [LARGE SCALE GENOMIC DNA]</scope>
    <source>
        <strain evidence="8 9">YIM 93174</strain>
    </source>
</reference>
<gene>
    <name evidence="8" type="ORF">IMZ08_19545</name>
</gene>
<sequence length="420" mass="46866">MNYSSEHIKNNEKLSILNGASSIVANSLVSGFIPLFAIGVLGATNQQVGLISSLPSLMSMLAMIPAAMWINRLETKKTFTGLSILSARFFLLLMVFIPFITIVNQAWILVVLIALMNLPNAIATLSWQSFIGDIIPDKRRGAFFSERSRILTFVGMVVTIAAGVVISRFDKTDTFPYQLLFLVGFIFGVIEVYFLMKHYEIKVEKVKVKEKKAFTTTLKKMISHRPYRSFVLCAVLFNFGWQMAWPLFTIYQINDAQATAIWISLFTVVNSISQMLSYKWWGRSADKWGNSVMLFIAGIGMATAPILTILSTNLIYLTIINLFSGIFVAGTVMLLFNQLLHVSPEKERTSFLATYNIILGAVGFIAPQIGVFLLELYNIQIAMSISSGIRLLGGLAFLLVVIYIERKSNKHPLNPLPLNG</sequence>
<feature type="transmembrane region" description="Helical" evidence="6">
    <location>
        <begin position="379"/>
        <end position="404"/>
    </location>
</feature>
<dbReference type="PANTHER" id="PTHR23526">
    <property type="entry name" value="INTEGRAL MEMBRANE TRANSPORT PROTEIN-RELATED"/>
    <property type="match status" value="1"/>
</dbReference>
<evidence type="ECO:0000313" key="8">
    <source>
        <dbReference type="EMBL" id="MBE4910235.1"/>
    </source>
</evidence>
<dbReference type="InterPro" id="IPR020846">
    <property type="entry name" value="MFS_dom"/>
</dbReference>
<evidence type="ECO:0000259" key="7">
    <source>
        <dbReference type="PROSITE" id="PS50850"/>
    </source>
</evidence>
<evidence type="ECO:0000256" key="3">
    <source>
        <dbReference type="ARBA" id="ARBA00022692"/>
    </source>
</evidence>
<feature type="transmembrane region" description="Helical" evidence="6">
    <location>
        <begin position="175"/>
        <end position="195"/>
    </location>
</feature>
<feature type="transmembrane region" description="Helical" evidence="6">
    <location>
        <begin position="20"/>
        <end position="42"/>
    </location>
</feature>
<evidence type="ECO:0000256" key="2">
    <source>
        <dbReference type="ARBA" id="ARBA00022448"/>
    </source>
</evidence>
<keyword evidence="3 6" id="KW-0812">Transmembrane</keyword>
<name>A0ABR9QP00_9BACI</name>
<evidence type="ECO:0000256" key="4">
    <source>
        <dbReference type="ARBA" id="ARBA00022989"/>
    </source>
</evidence>
<evidence type="ECO:0000256" key="5">
    <source>
        <dbReference type="ARBA" id="ARBA00023136"/>
    </source>
</evidence>
<feature type="transmembrane region" description="Helical" evidence="6">
    <location>
        <begin position="106"/>
        <end position="130"/>
    </location>
</feature>
<feature type="transmembrane region" description="Helical" evidence="6">
    <location>
        <begin position="316"/>
        <end position="340"/>
    </location>
</feature>
<dbReference type="Pfam" id="PF07690">
    <property type="entry name" value="MFS_1"/>
    <property type="match status" value="1"/>
</dbReference>